<reference evidence="5" key="1">
    <citation type="submission" date="2021-01" db="EMBL/GenBank/DDBJ databases">
        <authorList>
            <person name="Corre E."/>
            <person name="Pelletier E."/>
            <person name="Niang G."/>
            <person name="Scheremetjew M."/>
            <person name="Finn R."/>
            <person name="Kale V."/>
            <person name="Holt S."/>
            <person name="Cochrane G."/>
            <person name="Meng A."/>
            <person name="Brown T."/>
            <person name="Cohen L."/>
        </authorList>
    </citation>
    <scope>NUCLEOTIDE SEQUENCE</scope>
    <source>
        <strain evidence="5">CCAP 955/1</strain>
    </source>
</reference>
<dbReference type="GO" id="GO:0016616">
    <property type="term" value="F:oxidoreductase activity, acting on the CH-OH group of donors, NAD or NADP as acceptor"/>
    <property type="evidence" value="ECO:0007669"/>
    <property type="project" value="InterPro"/>
</dbReference>
<accession>A0A7S3GV84</accession>
<evidence type="ECO:0000256" key="2">
    <source>
        <dbReference type="ARBA" id="ARBA00022857"/>
    </source>
</evidence>
<dbReference type="Gene3D" id="3.40.50.720">
    <property type="entry name" value="NAD(P)-binding Rossmann-like Domain"/>
    <property type="match status" value="1"/>
</dbReference>
<evidence type="ECO:0000313" key="5">
    <source>
        <dbReference type="EMBL" id="CAE0277331.1"/>
    </source>
</evidence>
<name>A0A7S3GV84_9STRA</name>
<keyword evidence="3" id="KW-0560">Oxidoreductase</keyword>
<evidence type="ECO:0000256" key="4">
    <source>
        <dbReference type="RuleBase" id="RU000363"/>
    </source>
</evidence>
<keyword evidence="2" id="KW-0521">NADP</keyword>
<evidence type="ECO:0000256" key="1">
    <source>
        <dbReference type="ARBA" id="ARBA00006484"/>
    </source>
</evidence>
<dbReference type="CDD" id="cd05324">
    <property type="entry name" value="carb_red_PTCR-like_SDR_c"/>
    <property type="match status" value="1"/>
</dbReference>
<evidence type="ECO:0000256" key="3">
    <source>
        <dbReference type="ARBA" id="ARBA00023002"/>
    </source>
</evidence>
<organism evidence="5">
    <name type="scientific">Spumella elongata</name>
    <dbReference type="NCBI Taxonomy" id="89044"/>
    <lineage>
        <taxon>Eukaryota</taxon>
        <taxon>Sar</taxon>
        <taxon>Stramenopiles</taxon>
        <taxon>Ochrophyta</taxon>
        <taxon>Chrysophyceae</taxon>
        <taxon>Chromulinales</taxon>
        <taxon>Chromulinaceae</taxon>
        <taxon>Spumella</taxon>
    </lineage>
</organism>
<dbReference type="PRINTS" id="PR00081">
    <property type="entry name" value="GDHRDH"/>
</dbReference>
<dbReference type="PROSITE" id="PS00061">
    <property type="entry name" value="ADH_SHORT"/>
    <property type="match status" value="1"/>
</dbReference>
<dbReference type="InterPro" id="IPR045313">
    <property type="entry name" value="CBR1-like"/>
</dbReference>
<dbReference type="AlphaFoldDB" id="A0A7S3GV84"/>
<dbReference type="Pfam" id="PF00106">
    <property type="entry name" value="adh_short"/>
    <property type="match status" value="2"/>
</dbReference>
<comment type="similarity">
    <text evidence="1 4">Belongs to the short-chain dehydrogenases/reductases (SDR) family.</text>
</comment>
<proteinExistence type="inferred from homology"/>
<dbReference type="InterPro" id="IPR002347">
    <property type="entry name" value="SDR_fam"/>
</dbReference>
<gene>
    <name evidence="5" type="ORF">SELO1098_LOCUS6161</name>
</gene>
<dbReference type="PANTHER" id="PTHR43963:SF6">
    <property type="entry name" value="CHAIN DEHYDROGENASE FAMILY PROTEIN, PUTATIVE (AFU_ORTHOLOGUE AFUA_3G15350)-RELATED"/>
    <property type="match status" value="1"/>
</dbReference>
<dbReference type="PANTHER" id="PTHR43963">
    <property type="entry name" value="CARBONYL REDUCTASE 1-RELATED"/>
    <property type="match status" value="1"/>
</dbReference>
<protein>
    <recommendedName>
        <fullName evidence="6">Carbonyl reductase</fullName>
    </recommendedName>
</protein>
<evidence type="ECO:0008006" key="6">
    <source>
        <dbReference type="Google" id="ProtNLM"/>
    </source>
</evidence>
<dbReference type="PRINTS" id="PR00080">
    <property type="entry name" value="SDRFAMILY"/>
</dbReference>
<dbReference type="SUPFAM" id="SSF51735">
    <property type="entry name" value="NAD(P)-binding Rossmann-fold domains"/>
    <property type="match status" value="1"/>
</dbReference>
<dbReference type="InterPro" id="IPR020904">
    <property type="entry name" value="Sc_DH/Rdtase_CS"/>
</dbReference>
<sequence length="273" mass="29958">MKLAIVTGGNKGIGYEICKKLGAAGVKIILACRNEVLGQEAAANLKELGYDVEYRNLDISDDWSIARFSRDISDEYGHVDILVNNAAIAFKESDPTPFKEQTLPTIEPNFFGTMRITESLMPLLQKAESPRIVNVASQSGHLRILKSEELKERFVNCPSIDALENLVNEYVSSVQDGTHTEKGWPNSNYGISKLAVIALTRILAKREAEANPGKNFLINACCPGYCDTDMTSHKGPRPAEHGARTPAMLALLSEVGPVAPTGKFFFDEAEVEW</sequence>
<dbReference type="EMBL" id="HBIC01012360">
    <property type="protein sequence ID" value="CAE0277331.1"/>
    <property type="molecule type" value="Transcribed_RNA"/>
</dbReference>
<dbReference type="InterPro" id="IPR036291">
    <property type="entry name" value="NAD(P)-bd_dom_sf"/>
</dbReference>